<dbReference type="PANTHER" id="PTHR48207">
    <property type="entry name" value="SUCCINATE--HYDROXYMETHYLGLUTARATE COA-TRANSFERASE"/>
    <property type="match status" value="1"/>
</dbReference>
<dbReference type="STRING" id="112413.SAMN05421854_106136"/>
<dbReference type="InterPro" id="IPR050483">
    <property type="entry name" value="CoA-transferase_III_domain"/>
</dbReference>
<dbReference type="SUPFAM" id="SSF89796">
    <property type="entry name" value="CoA-transferase family III (CaiB/BaiF)"/>
    <property type="match status" value="1"/>
</dbReference>
<keyword evidence="1 2" id="KW-0808">Transferase</keyword>
<dbReference type="RefSeq" id="WP_093574781.1">
    <property type="nucleotide sequence ID" value="NZ_FOWC01000006.1"/>
</dbReference>
<name>A0A1I5S092_9PSEU</name>
<evidence type="ECO:0000256" key="1">
    <source>
        <dbReference type="ARBA" id="ARBA00022679"/>
    </source>
</evidence>
<dbReference type="InterPro" id="IPR003673">
    <property type="entry name" value="CoA-Trfase_fam_III"/>
</dbReference>
<sequence>MSPGEVDDGKPRGPLTGVRVVELATVIMGPYAGAQLADLGADVVKVEAPGGDPTRHFEPRRHSGMAGAALNFNRNKRSVCLDLKTGPGRDALLALLGTADAFITNIRPGALGRLGLAYADLAAGHPGLVYVNAQGFRSDSALGDNAAYDDILQAASGLVWLNEQVTGEACYVPTVLADKVCGLFIVQSVLAALRHRDQTGEGQHVEVPMADTMIAFNLVEHLAGASLDPTEEPGYGYPRVLSKQRRACRTADGWMCILPYNDRNWRDFFAHAGRPELFADSRFATMPARVAHADELYGQVRELTPQFTSAQWQEFCDRVSIPAHPVYSLQEAAESDYARQGGLVWAVEHPTEGACRLVAPPVRYSRTPPGIYRQFPPVGADTAEVLAEAGFDPARLG</sequence>
<dbReference type="OrthoDB" id="9797653at2"/>
<dbReference type="InterPro" id="IPR044855">
    <property type="entry name" value="CoA-Trfase_III_dom3_sf"/>
</dbReference>
<dbReference type="AlphaFoldDB" id="A0A1I5S092"/>
<dbReference type="Gene3D" id="3.40.50.10540">
    <property type="entry name" value="Crotonobetainyl-coa:carnitine coa-transferase, domain 1"/>
    <property type="match status" value="1"/>
</dbReference>
<dbReference type="EMBL" id="FOWC01000006">
    <property type="protein sequence ID" value="SFP64140.1"/>
    <property type="molecule type" value="Genomic_DNA"/>
</dbReference>
<dbReference type="Pfam" id="PF02515">
    <property type="entry name" value="CoA_transf_3"/>
    <property type="match status" value="1"/>
</dbReference>
<proteinExistence type="predicted"/>
<accession>A0A1I5S092</accession>
<evidence type="ECO:0000313" key="2">
    <source>
        <dbReference type="EMBL" id="SFP64140.1"/>
    </source>
</evidence>
<dbReference type="PANTHER" id="PTHR48207:SF4">
    <property type="entry name" value="BLL6097 PROTEIN"/>
    <property type="match status" value="1"/>
</dbReference>
<organism evidence="2 3">
    <name type="scientific">Amycolatopsis rubida</name>
    <dbReference type="NCBI Taxonomy" id="112413"/>
    <lineage>
        <taxon>Bacteria</taxon>
        <taxon>Bacillati</taxon>
        <taxon>Actinomycetota</taxon>
        <taxon>Actinomycetes</taxon>
        <taxon>Pseudonocardiales</taxon>
        <taxon>Pseudonocardiaceae</taxon>
        <taxon>Amycolatopsis</taxon>
    </lineage>
</organism>
<dbReference type="Proteomes" id="UP000199137">
    <property type="component" value="Unassembled WGS sequence"/>
</dbReference>
<dbReference type="Gene3D" id="3.30.1540.10">
    <property type="entry name" value="formyl-coa transferase, domain 3"/>
    <property type="match status" value="1"/>
</dbReference>
<dbReference type="GO" id="GO:0008410">
    <property type="term" value="F:CoA-transferase activity"/>
    <property type="evidence" value="ECO:0007669"/>
    <property type="project" value="TreeGrafter"/>
</dbReference>
<protein>
    <submittedName>
        <fullName evidence="2">Crotonobetainyl-CoA:carnitine CoA-transferase CaiB</fullName>
    </submittedName>
</protein>
<evidence type="ECO:0000313" key="3">
    <source>
        <dbReference type="Proteomes" id="UP000199137"/>
    </source>
</evidence>
<gene>
    <name evidence="2" type="ORF">SAMN05421854_106136</name>
</gene>
<dbReference type="InterPro" id="IPR023606">
    <property type="entry name" value="CoA-Trfase_III_dom_1_sf"/>
</dbReference>
<reference evidence="2 3" key="1">
    <citation type="submission" date="2016-10" db="EMBL/GenBank/DDBJ databases">
        <authorList>
            <person name="de Groot N.N."/>
        </authorList>
    </citation>
    <scope>NUCLEOTIDE SEQUENCE [LARGE SCALE GENOMIC DNA]</scope>
    <source>
        <strain evidence="2 3">DSM 44637</strain>
    </source>
</reference>